<name>A0A839HQW3_9GAMM</name>
<proteinExistence type="predicted"/>
<gene>
    <name evidence="1" type="ORF">HUK38_14365</name>
</gene>
<evidence type="ECO:0000313" key="1">
    <source>
        <dbReference type="EMBL" id="MBB1127392.1"/>
    </source>
</evidence>
<dbReference type="GO" id="GO:0016740">
    <property type="term" value="F:transferase activity"/>
    <property type="evidence" value="ECO:0007669"/>
    <property type="project" value="UniProtKB-KW"/>
</dbReference>
<accession>A0A839HQW3</accession>
<dbReference type="InterPro" id="IPR027417">
    <property type="entry name" value="P-loop_NTPase"/>
</dbReference>
<dbReference type="AlphaFoldDB" id="A0A839HQW3"/>
<dbReference type="EMBL" id="JABVCQ010000060">
    <property type="protein sequence ID" value="MBB1127392.1"/>
    <property type="molecule type" value="Genomic_DNA"/>
</dbReference>
<organism evidence="1 2">
    <name type="scientific">Thiospirillum jenense</name>
    <dbReference type="NCBI Taxonomy" id="1653858"/>
    <lineage>
        <taxon>Bacteria</taxon>
        <taxon>Pseudomonadati</taxon>
        <taxon>Pseudomonadota</taxon>
        <taxon>Gammaproteobacteria</taxon>
        <taxon>Chromatiales</taxon>
        <taxon>Chromatiaceae</taxon>
        <taxon>Thiospirillum</taxon>
    </lineage>
</organism>
<dbReference type="Pfam" id="PF13469">
    <property type="entry name" value="Sulfotransfer_3"/>
    <property type="match status" value="1"/>
</dbReference>
<evidence type="ECO:0000313" key="2">
    <source>
        <dbReference type="Proteomes" id="UP000548632"/>
    </source>
</evidence>
<dbReference type="Proteomes" id="UP000548632">
    <property type="component" value="Unassembled WGS sequence"/>
</dbReference>
<dbReference type="SUPFAM" id="SSF52540">
    <property type="entry name" value="P-loop containing nucleoside triphosphate hydrolases"/>
    <property type="match status" value="1"/>
</dbReference>
<sequence>MTIPRLLYVTGLPRAGSTLLCQLLDLHPAIDSSGHSSPLCPLLMQLRYHWSDNEFLLAQLDAEFDRTYARLLGAWRGFIHGWIGESECSWVVDKNRGWLSQIDTVQAVDPDFRMLVCIRELGQIVGSIEAQHAKTRLLDFPDHLAHLSRYARADKLLASDGLIGTPLKAIEALQDVPAHWQQQLYYVIFEELMQQPLEVMMNIHRWLDLKSEPFNPQQLPVKLHESDSHYRYKYPHRTFTQIQPPALHFVPPRIAQELVVHFGDFYRTFYPGLLP</sequence>
<comment type="caution">
    <text evidence="1">The sequence shown here is derived from an EMBL/GenBank/DDBJ whole genome shotgun (WGS) entry which is preliminary data.</text>
</comment>
<protein>
    <submittedName>
        <fullName evidence="1">Sulfotransferase</fullName>
    </submittedName>
</protein>
<dbReference type="RefSeq" id="WP_182585014.1">
    <property type="nucleotide sequence ID" value="NZ_JABVCQ010000060.1"/>
</dbReference>
<dbReference type="Gene3D" id="3.40.50.300">
    <property type="entry name" value="P-loop containing nucleotide triphosphate hydrolases"/>
    <property type="match status" value="1"/>
</dbReference>
<reference evidence="1 2" key="1">
    <citation type="journal article" date="2020" name="Arch. Microbiol.">
        <title>The genome sequence of the giant phototrophic gammaproteobacterium Thiospirillum jenense gives insight into its physiological properties and phylogenetic relationships.</title>
        <authorList>
            <person name="Imhoff J.F."/>
            <person name="Meyer T.E."/>
            <person name="Kyndt J.A."/>
        </authorList>
    </citation>
    <scope>NUCLEOTIDE SEQUENCE [LARGE SCALE GENOMIC DNA]</scope>
    <source>
        <strain evidence="1 2">DSM 216</strain>
    </source>
</reference>
<keyword evidence="1" id="KW-0808">Transferase</keyword>
<keyword evidence="2" id="KW-1185">Reference proteome</keyword>